<protein>
    <submittedName>
        <fullName evidence="5">AAA family ATPase</fullName>
    </submittedName>
</protein>
<name>A0ABV9B9E7_9ACTN</name>
<dbReference type="InterPro" id="IPR041664">
    <property type="entry name" value="AAA_16"/>
</dbReference>
<dbReference type="RefSeq" id="WP_381177236.1">
    <property type="nucleotide sequence ID" value="NZ_JBHSFK010000048.1"/>
</dbReference>
<evidence type="ECO:0000313" key="5">
    <source>
        <dbReference type="EMBL" id="MFC4506893.1"/>
    </source>
</evidence>
<proteinExistence type="predicted"/>
<feature type="compositionally biased region" description="Low complexity" evidence="3">
    <location>
        <begin position="309"/>
        <end position="324"/>
    </location>
</feature>
<dbReference type="Pfam" id="PF00196">
    <property type="entry name" value="GerE"/>
    <property type="match status" value="1"/>
</dbReference>
<feature type="region of interest" description="Disordered" evidence="3">
    <location>
        <begin position="271"/>
        <end position="377"/>
    </location>
</feature>
<dbReference type="Gene3D" id="1.10.10.10">
    <property type="entry name" value="Winged helix-like DNA-binding domain superfamily/Winged helix DNA-binding domain"/>
    <property type="match status" value="1"/>
</dbReference>
<accession>A0ABV9B9E7</accession>
<evidence type="ECO:0000313" key="6">
    <source>
        <dbReference type="Proteomes" id="UP001595839"/>
    </source>
</evidence>
<feature type="compositionally biased region" description="Basic and acidic residues" evidence="3">
    <location>
        <begin position="325"/>
        <end position="334"/>
    </location>
</feature>
<dbReference type="InterPro" id="IPR027417">
    <property type="entry name" value="P-loop_NTPase"/>
</dbReference>
<evidence type="ECO:0000256" key="1">
    <source>
        <dbReference type="ARBA" id="ARBA00022741"/>
    </source>
</evidence>
<feature type="domain" description="HTH luxR-type" evidence="4">
    <location>
        <begin position="992"/>
        <end position="1057"/>
    </location>
</feature>
<dbReference type="SMART" id="SM00421">
    <property type="entry name" value="HTH_LUXR"/>
    <property type="match status" value="1"/>
</dbReference>
<dbReference type="EMBL" id="JBHSFK010000048">
    <property type="protein sequence ID" value="MFC4506893.1"/>
    <property type="molecule type" value="Genomic_DNA"/>
</dbReference>
<dbReference type="InterPro" id="IPR036388">
    <property type="entry name" value="WH-like_DNA-bd_sf"/>
</dbReference>
<dbReference type="InterPro" id="IPR016032">
    <property type="entry name" value="Sig_transdc_resp-reg_C-effctor"/>
</dbReference>
<dbReference type="PANTHER" id="PTHR16305">
    <property type="entry name" value="TESTICULAR SOLUBLE ADENYLYL CYCLASE"/>
    <property type="match status" value="1"/>
</dbReference>
<evidence type="ECO:0000256" key="3">
    <source>
        <dbReference type="SAM" id="MobiDB-lite"/>
    </source>
</evidence>
<dbReference type="PROSITE" id="PS50043">
    <property type="entry name" value="HTH_LUXR_2"/>
    <property type="match status" value="1"/>
</dbReference>
<gene>
    <name evidence="5" type="ORF">ACFPIH_46875</name>
</gene>
<evidence type="ECO:0000259" key="4">
    <source>
        <dbReference type="PROSITE" id="PS50043"/>
    </source>
</evidence>
<dbReference type="SUPFAM" id="SSF46894">
    <property type="entry name" value="C-terminal effector domain of the bipartite response regulators"/>
    <property type="match status" value="1"/>
</dbReference>
<evidence type="ECO:0000256" key="2">
    <source>
        <dbReference type="ARBA" id="ARBA00022840"/>
    </source>
</evidence>
<sequence length="1070" mass="110867">MRVREWVGGRWPLVGREPELDAFRAALTDPECRGFFVAGAAGVGKSRLAEECVERAAADGFKVGRATATAVARAVPLGAIAHLLPAGVDLSDPVAGFAAVARELAAGPGRRRRVLLVDDVHLLDSASAVLLRQLMDTGAVRLIGTVRTGEPYGDAVAALAGGDTVYRVDLTELGPEQIAELLQAALGRPVARDTVHELSAASGGNVLYLRELVLGALTTGDLAEDGEIWHLREGRLPGGPRSADAGGVWGADAVGSGLAGGVRGVDALGSRSAGGVRGIEAPGFRSAGEARRGEARDSCSAGGVRGADALGSRSAGGAPGSRSAGEVRRGEEPGSRSAGEAQGAEAPGFRSVGGAQGAEAPGFRSVGGAQGAEVPGPRLAGEARRAYASGSGTAGDAWSVEGGGYRLAGTVRLAEVIGARLAGADSAGRPVLELLALCEPLPLADAEALAPSRVVAGLEQAGLIRVTQDRRRTTVSLAHPLYGEVLRAGLPVLRRRALLLDQAARTEARGARRRGDLLRIATWRLGATGTADPALLVQAAVLARHAHDYAQAVALLEAVPDDHHTIATRSMLGDAFFEMGRWTEAEAVLARADALARGEREKLAVALVRTTNLLWSNAPVAEALAVNDAALSHITHPADRRKLKINEGFMRIAAGQPAAGLALLEDLETDVRDASDVDAWLRGAWMKPAGLALVGRSREATIWAERAHAAHRQVDELALASHPAFQRIPLVLALTEAGCPAEARRVGERAFAELVAADSVVRVWMAVLLGRTEWLAGRPATARRWWAEAAALARTFDHAMALRPVLAGLAACAAVLGDLDAAETALAEHRTLPLLAPGLLSAGEERLGEAWLLAARGHLGRARSVLTAAARTARATGHRTGEALLLTDVARLGGAKEVTDRLTELARSCDGELAPARARLAEALTADDPGRLLGAADACEAVGADLLTAEAAVAASVAWHRAGEPRRASAAGRRAATAVARCEGARTPLLATARATAPLTVREREIALLAAVGNASNDIARALTLSVRTVDNHLHRAYAKLGVTTRGELAKSLGTPLPSRRPAPWDSPSS</sequence>
<dbReference type="InterPro" id="IPR011990">
    <property type="entry name" value="TPR-like_helical_dom_sf"/>
</dbReference>
<comment type="caution">
    <text evidence="5">The sequence shown here is derived from an EMBL/GenBank/DDBJ whole genome shotgun (WGS) entry which is preliminary data.</text>
</comment>
<dbReference type="Pfam" id="PF13191">
    <property type="entry name" value="AAA_16"/>
    <property type="match status" value="1"/>
</dbReference>
<dbReference type="SUPFAM" id="SSF52540">
    <property type="entry name" value="P-loop containing nucleoside triphosphate hydrolases"/>
    <property type="match status" value="1"/>
</dbReference>
<dbReference type="Gene3D" id="3.40.50.300">
    <property type="entry name" value="P-loop containing nucleotide triphosphate hydrolases"/>
    <property type="match status" value="1"/>
</dbReference>
<feature type="compositionally biased region" description="Basic and acidic residues" evidence="3">
    <location>
        <begin position="288"/>
        <end position="297"/>
    </location>
</feature>
<reference evidence="6" key="1">
    <citation type="journal article" date="2019" name="Int. J. Syst. Evol. Microbiol.">
        <title>The Global Catalogue of Microorganisms (GCM) 10K type strain sequencing project: providing services to taxonomists for standard genome sequencing and annotation.</title>
        <authorList>
            <consortium name="The Broad Institute Genomics Platform"/>
            <consortium name="The Broad Institute Genome Sequencing Center for Infectious Disease"/>
            <person name="Wu L."/>
            <person name="Ma J."/>
        </authorList>
    </citation>
    <scope>NUCLEOTIDE SEQUENCE [LARGE SCALE GENOMIC DNA]</scope>
    <source>
        <strain evidence="6">CGMCC 4.7177</strain>
    </source>
</reference>
<dbReference type="CDD" id="cd06170">
    <property type="entry name" value="LuxR_C_like"/>
    <property type="match status" value="1"/>
</dbReference>
<dbReference type="SUPFAM" id="SSF48452">
    <property type="entry name" value="TPR-like"/>
    <property type="match status" value="1"/>
</dbReference>
<dbReference type="InterPro" id="IPR000792">
    <property type="entry name" value="Tscrpt_reg_LuxR_C"/>
</dbReference>
<dbReference type="PROSITE" id="PS00622">
    <property type="entry name" value="HTH_LUXR_1"/>
    <property type="match status" value="1"/>
</dbReference>
<keyword evidence="2" id="KW-0067">ATP-binding</keyword>
<dbReference type="PRINTS" id="PR00038">
    <property type="entry name" value="HTHLUXR"/>
</dbReference>
<dbReference type="PANTHER" id="PTHR16305:SF28">
    <property type="entry name" value="GUANYLATE CYCLASE DOMAIN-CONTAINING PROTEIN"/>
    <property type="match status" value="1"/>
</dbReference>
<keyword evidence="6" id="KW-1185">Reference proteome</keyword>
<dbReference type="Proteomes" id="UP001595839">
    <property type="component" value="Unassembled WGS sequence"/>
</dbReference>
<organism evidence="5 6">
    <name type="scientific">Streptomyces vulcanius</name>
    <dbReference type="NCBI Taxonomy" id="1441876"/>
    <lineage>
        <taxon>Bacteria</taxon>
        <taxon>Bacillati</taxon>
        <taxon>Actinomycetota</taxon>
        <taxon>Actinomycetes</taxon>
        <taxon>Kitasatosporales</taxon>
        <taxon>Streptomycetaceae</taxon>
        <taxon>Streptomyces</taxon>
    </lineage>
</organism>
<keyword evidence="1" id="KW-0547">Nucleotide-binding</keyword>
<feature type="region of interest" description="Disordered" evidence="3">
    <location>
        <begin position="1051"/>
        <end position="1070"/>
    </location>
</feature>